<dbReference type="AlphaFoldDB" id="A0A382MG25"/>
<dbReference type="EMBL" id="UINC01092807">
    <property type="protein sequence ID" value="SVC46707.1"/>
    <property type="molecule type" value="Genomic_DNA"/>
</dbReference>
<organism evidence="1">
    <name type="scientific">marine metagenome</name>
    <dbReference type="NCBI Taxonomy" id="408172"/>
    <lineage>
        <taxon>unclassified sequences</taxon>
        <taxon>metagenomes</taxon>
        <taxon>ecological metagenomes</taxon>
    </lineage>
</organism>
<evidence type="ECO:0000313" key="1">
    <source>
        <dbReference type="EMBL" id="SVC46707.1"/>
    </source>
</evidence>
<proteinExistence type="predicted"/>
<name>A0A382MG25_9ZZZZ</name>
<reference evidence="1" key="1">
    <citation type="submission" date="2018-05" db="EMBL/GenBank/DDBJ databases">
        <authorList>
            <person name="Lanie J.A."/>
            <person name="Ng W.-L."/>
            <person name="Kazmierczak K.M."/>
            <person name="Andrzejewski T.M."/>
            <person name="Davidsen T.M."/>
            <person name="Wayne K.J."/>
            <person name="Tettelin H."/>
            <person name="Glass J.I."/>
            <person name="Rusch D."/>
            <person name="Podicherti R."/>
            <person name="Tsui H.-C.T."/>
            <person name="Winkler M.E."/>
        </authorList>
    </citation>
    <scope>NUCLEOTIDE SEQUENCE</scope>
</reference>
<protein>
    <submittedName>
        <fullName evidence="1">Uncharacterized protein</fullName>
    </submittedName>
</protein>
<gene>
    <name evidence="1" type="ORF">METZ01_LOCUS299561</name>
</gene>
<accession>A0A382MG25</accession>
<sequence>MINGTTQEFAGLFNLPGEGFVAQLRDPTGTVLYDKQGLQFLILQRKELGLEARAAEEA</sequence>
<feature type="non-terminal residue" evidence="1">
    <location>
        <position position="58"/>
    </location>
</feature>